<protein>
    <submittedName>
        <fullName evidence="12">ABC transporter ATP-binding protein</fullName>
    </submittedName>
</protein>
<keyword evidence="4 9" id="KW-0812">Transmembrane</keyword>
<feature type="transmembrane region" description="Helical" evidence="9">
    <location>
        <begin position="237"/>
        <end position="263"/>
    </location>
</feature>
<dbReference type="InterPro" id="IPR036640">
    <property type="entry name" value="ABC1_TM_sf"/>
</dbReference>
<evidence type="ECO:0000256" key="4">
    <source>
        <dbReference type="ARBA" id="ARBA00022692"/>
    </source>
</evidence>
<dbReference type="GO" id="GO:0005524">
    <property type="term" value="F:ATP binding"/>
    <property type="evidence" value="ECO:0007669"/>
    <property type="project" value="UniProtKB-KW"/>
</dbReference>
<dbReference type="PANTHER" id="PTHR43394">
    <property type="entry name" value="ATP-DEPENDENT PERMEASE MDL1, MITOCHONDRIAL"/>
    <property type="match status" value="1"/>
</dbReference>
<dbReference type="CDD" id="cd18552">
    <property type="entry name" value="ABC_6TM_MsbA_like"/>
    <property type="match status" value="1"/>
</dbReference>
<dbReference type="Gene3D" id="3.40.50.300">
    <property type="entry name" value="P-loop containing nucleotide triphosphate hydrolases"/>
    <property type="match status" value="1"/>
</dbReference>
<keyword evidence="5" id="KW-0547">Nucleotide-binding</keyword>
<evidence type="ECO:0000256" key="2">
    <source>
        <dbReference type="ARBA" id="ARBA00022448"/>
    </source>
</evidence>
<evidence type="ECO:0000256" key="7">
    <source>
        <dbReference type="ARBA" id="ARBA00022989"/>
    </source>
</evidence>
<dbReference type="InterPro" id="IPR003439">
    <property type="entry name" value="ABC_transporter-like_ATP-bd"/>
</dbReference>
<keyword evidence="7 9" id="KW-1133">Transmembrane helix</keyword>
<dbReference type="AlphaFoldDB" id="A0A7C5LBR7"/>
<evidence type="ECO:0000256" key="6">
    <source>
        <dbReference type="ARBA" id="ARBA00022840"/>
    </source>
</evidence>
<feature type="transmembrane region" description="Helical" evidence="9">
    <location>
        <begin position="159"/>
        <end position="177"/>
    </location>
</feature>
<sequence length="567" mass="63986">MEDLRWLLRHIRPYLPLLLLSLIGSILQSGGATGVTLLVKNVIDEVFVFKNEEELVRIVFLMLLSALAMQAGFFLSKYFVTLASEKTLRDIRLRIFRKLLYVPYTFFVRHPTGDLISRVVSDVEKIRQILVDQVPTLLREPVVGLALFGVLLYRDPFLTAFLIIAVPVMAYMVRFFGSKKGKHLRRTQESTAELTQTLSQSLQGIENLKVFSAQEKLIQAFREFNDRIYRSSVRTELYIAGNTALNYLFGYGVTAGVIFYGGFRILQGDLTPGDFISYLTALFLVQPPLLNSQKALMNLRGTLPVVRRLRDLLNMEEEPSGGVSFEGLKRDLRFEDVEVAVDGKTILRGITFSVSKGERIGIVGHTGSGKSTLVRIIPRLVDYRGSVRIDGTELREFDLKTLRERVGISTQETFLLNATVRENLLIAKPDATEEEMREALRLALCDFVERIRGGIDGLVGERGYSLSGGERQRLALARLFLKNPEIVILDEATSALDLNTEKEVLRNVQEFFAGRTMFVVAHRLSNVAICDRILVMREGSIVEEGDFRSLLGKEGEFSRIFRESGVL</sequence>
<comment type="subcellular location">
    <subcellularLocation>
        <location evidence="1">Cell membrane</location>
        <topology evidence="1">Multi-pass membrane protein</topology>
    </subcellularLocation>
</comment>
<dbReference type="SUPFAM" id="SSF52540">
    <property type="entry name" value="P-loop containing nucleoside triphosphate hydrolases"/>
    <property type="match status" value="1"/>
</dbReference>
<feature type="transmembrane region" description="Helical" evidence="9">
    <location>
        <begin position="58"/>
        <end position="80"/>
    </location>
</feature>
<dbReference type="InterPro" id="IPR017871">
    <property type="entry name" value="ABC_transporter-like_CS"/>
</dbReference>
<dbReference type="PROSITE" id="PS00211">
    <property type="entry name" value="ABC_TRANSPORTER_1"/>
    <property type="match status" value="1"/>
</dbReference>
<dbReference type="PANTHER" id="PTHR43394:SF1">
    <property type="entry name" value="ATP-BINDING CASSETTE SUB-FAMILY B MEMBER 10, MITOCHONDRIAL"/>
    <property type="match status" value="1"/>
</dbReference>
<evidence type="ECO:0000256" key="8">
    <source>
        <dbReference type="ARBA" id="ARBA00023136"/>
    </source>
</evidence>
<dbReference type="InterPro" id="IPR003593">
    <property type="entry name" value="AAA+_ATPase"/>
</dbReference>
<keyword evidence="2" id="KW-0813">Transport</keyword>
<evidence type="ECO:0000256" key="9">
    <source>
        <dbReference type="SAM" id="Phobius"/>
    </source>
</evidence>
<dbReference type="Pfam" id="PF00005">
    <property type="entry name" value="ABC_tran"/>
    <property type="match status" value="1"/>
</dbReference>
<feature type="domain" description="ABC transmembrane type-1" evidence="11">
    <location>
        <begin position="19"/>
        <end position="301"/>
    </location>
</feature>
<keyword evidence="6 12" id="KW-0067">ATP-binding</keyword>
<dbReference type="GO" id="GO:0005886">
    <property type="term" value="C:plasma membrane"/>
    <property type="evidence" value="ECO:0007669"/>
    <property type="project" value="UniProtKB-SubCell"/>
</dbReference>
<dbReference type="SUPFAM" id="SSF90123">
    <property type="entry name" value="ABC transporter transmembrane region"/>
    <property type="match status" value="1"/>
</dbReference>
<evidence type="ECO:0000256" key="3">
    <source>
        <dbReference type="ARBA" id="ARBA00022475"/>
    </source>
</evidence>
<proteinExistence type="predicted"/>
<dbReference type="Proteomes" id="UP000885792">
    <property type="component" value="Unassembled WGS sequence"/>
</dbReference>
<dbReference type="EMBL" id="DRNB01000348">
    <property type="protein sequence ID" value="HHJ65070.1"/>
    <property type="molecule type" value="Genomic_DNA"/>
</dbReference>
<dbReference type="InterPro" id="IPR027417">
    <property type="entry name" value="P-loop_NTPase"/>
</dbReference>
<evidence type="ECO:0000256" key="5">
    <source>
        <dbReference type="ARBA" id="ARBA00022741"/>
    </source>
</evidence>
<dbReference type="Gene3D" id="1.20.1560.10">
    <property type="entry name" value="ABC transporter type 1, transmembrane domain"/>
    <property type="match status" value="1"/>
</dbReference>
<evidence type="ECO:0000259" key="11">
    <source>
        <dbReference type="PROSITE" id="PS50929"/>
    </source>
</evidence>
<comment type="caution">
    <text evidence="12">The sequence shown here is derived from an EMBL/GenBank/DDBJ whole genome shotgun (WGS) entry which is preliminary data.</text>
</comment>
<evidence type="ECO:0000259" key="10">
    <source>
        <dbReference type="PROSITE" id="PS50893"/>
    </source>
</evidence>
<accession>A0A7C5LBR7</accession>
<dbReference type="PROSITE" id="PS50929">
    <property type="entry name" value="ABC_TM1F"/>
    <property type="match status" value="1"/>
</dbReference>
<dbReference type="InterPro" id="IPR011527">
    <property type="entry name" value="ABC1_TM_dom"/>
</dbReference>
<evidence type="ECO:0000256" key="1">
    <source>
        <dbReference type="ARBA" id="ARBA00004651"/>
    </source>
</evidence>
<organism evidence="12">
    <name type="scientific">Aquifex aeolicus</name>
    <dbReference type="NCBI Taxonomy" id="63363"/>
    <lineage>
        <taxon>Bacteria</taxon>
        <taxon>Pseudomonadati</taxon>
        <taxon>Aquificota</taxon>
        <taxon>Aquificia</taxon>
        <taxon>Aquificales</taxon>
        <taxon>Aquificaceae</taxon>
        <taxon>Aquifex</taxon>
    </lineage>
</organism>
<feature type="domain" description="ABC transporter" evidence="10">
    <location>
        <begin position="332"/>
        <end position="563"/>
    </location>
</feature>
<dbReference type="SMART" id="SM00382">
    <property type="entry name" value="AAA"/>
    <property type="match status" value="1"/>
</dbReference>
<evidence type="ECO:0000313" key="12">
    <source>
        <dbReference type="EMBL" id="HHJ65070.1"/>
    </source>
</evidence>
<name>A0A7C5LBR7_AQUAO</name>
<dbReference type="GO" id="GO:0016887">
    <property type="term" value="F:ATP hydrolysis activity"/>
    <property type="evidence" value="ECO:0007669"/>
    <property type="project" value="InterPro"/>
</dbReference>
<dbReference type="FunFam" id="3.40.50.300:FF:000299">
    <property type="entry name" value="ABC transporter ATP-binding protein/permease"/>
    <property type="match status" value="1"/>
</dbReference>
<dbReference type="PROSITE" id="PS50893">
    <property type="entry name" value="ABC_TRANSPORTER_2"/>
    <property type="match status" value="1"/>
</dbReference>
<gene>
    <name evidence="12" type="ORF">ENJ61_09240</name>
</gene>
<dbReference type="InterPro" id="IPR039421">
    <property type="entry name" value="Type_1_exporter"/>
</dbReference>
<dbReference type="GO" id="GO:0015421">
    <property type="term" value="F:ABC-type oligopeptide transporter activity"/>
    <property type="evidence" value="ECO:0007669"/>
    <property type="project" value="TreeGrafter"/>
</dbReference>
<dbReference type="Pfam" id="PF00664">
    <property type="entry name" value="ABC_membrane"/>
    <property type="match status" value="1"/>
</dbReference>
<reference evidence="12" key="1">
    <citation type="journal article" date="2020" name="mSystems">
        <title>Genome- and Community-Level Interaction Insights into Carbon Utilization and Element Cycling Functions of Hydrothermarchaeota in Hydrothermal Sediment.</title>
        <authorList>
            <person name="Zhou Z."/>
            <person name="Liu Y."/>
            <person name="Xu W."/>
            <person name="Pan J."/>
            <person name="Luo Z.H."/>
            <person name="Li M."/>
        </authorList>
    </citation>
    <scope>NUCLEOTIDE SEQUENCE [LARGE SCALE GENOMIC DNA]</scope>
    <source>
        <strain evidence="12">HyVt-501</strain>
    </source>
</reference>
<keyword evidence="3" id="KW-1003">Cell membrane</keyword>
<keyword evidence="8 9" id="KW-0472">Membrane</keyword>